<gene>
    <name evidence="3" type="ORF">JOM49_007114</name>
</gene>
<dbReference type="PANTHER" id="PTHR35004">
    <property type="entry name" value="TRANSPOSASE RV3428C-RELATED"/>
    <property type="match status" value="1"/>
</dbReference>
<dbReference type="InterPro" id="IPR009057">
    <property type="entry name" value="Homeodomain-like_sf"/>
</dbReference>
<dbReference type="Proteomes" id="UP000741013">
    <property type="component" value="Unassembled WGS sequence"/>
</dbReference>
<proteinExistence type="predicted"/>
<dbReference type="Pfam" id="PF13011">
    <property type="entry name" value="LZ_Tnp_IS481"/>
    <property type="match status" value="1"/>
</dbReference>
<dbReference type="InterPro" id="IPR047656">
    <property type="entry name" value="IS481-like_transpos"/>
</dbReference>
<feature type="region of interest" description="Disordered" evidence="1">
    <location>
        <begin position="50"/>
        <end position="73"/>
    </location>
</feature>
<evidence type="ECO:0000313" key="3">
    <source>
        <dbReference type="EMBL" id="MBP2185588.1"/>
    </source>
</evidence>
<feature type="compositionally biased region" description="Basic and acidic residues" evidence="1">
    <location>
        <begin position="50"/>
        <end position="60"/>
    </location>
</feature>
<evidence type="ECO:0000256" key="1">
    <source>
        <dbReference type="SAM" id="MobiDB-lite"/>
    </source>
</evidence>
<feature type="domain" description="Integrase catalytic" evidence="2">
    <location>
        <begin position="151"/>
        <end position="319"/>
    </location>
</feature>
<dbReference type="Pfam" id="PF13683">
    <property type="entry name" value="rve_3"/>
    <property type="match status" value="1"/>
</dbReference>
<dbReference type="InterPro" id="IPR024967">
    <property type="entry name" value="DNA-bd_IS481-type"/>
</dbReference>
<dbReference type="Gene3D" id="3.30.420.10">
    <property type="entry name" value="Ribonuclease H-like superfamily/Ribonuclease H"/>
    <property type="match status" value="1"/>
</dbReference>
<dbReference type="EMBL" id="JAGGMS010000001">
    <property type="protein sequence ID" value="MBP2185588.1"/>
    <property type="molecule type" value="Genomic_DNA"/>
</dbReference>
<sequence>MSHRNARTTFRGRQLIVARYQAGWPQAHIAAAMGISRKCVKTWLDRHAAEGDSGLRDRSSRPHSSPRRTSADLERRIVEARRRERRGPDWIGTHLGVPARTVSRVLARHQVPPLSALDPLTGHVIRASKTTAIRYERARPGELVHMDVKKIGRIPDGGGWRAHGRHATTRDRHTTIGFDYVHSLVDDHSRLAYSEALPDEKGPTCAAFLARAIGYFTGHGITRIERLMTDNAWAYRWSLREICTRHGITQKFIRPHCPWQNGKVERFNRTLQTEWAYRQIFTSNTERTTALAPWLEHYNTQRRHSALGGHPPTSRLPPT</sequence>
<dbReference type="RefSeq" id="WP_209668452.1">
    <property type="nucleotide sequence ID" value="NZ_JAGGMS010000001.1"/>
</dbReference>
<dbReference type="NCBIfam" id="NF033577">
    <property type="entry name" value="transpos_IS481"/>
    <property type="match status" value="1"/>
</dbReference>
<comment type="caution">
    <text evidence="3">The sequence shown here is derived from an EMBL/GenBank/DDBJ whole genome shotgun (WGS) entry which is preliminary data.</text>
</comment>
<reference evidence="3 4" key="1">
    <citation type="submission" date="2021-03" db="EMBL/GenBank/DDBJ databases">
        <title>Sequencing the genomes of 1000 actinobacteria strains.</title>
        <authorList>
            <person name="Klenk H.-P."/>
        </authorList>
    </citation>
    <scope>NUCLEOTIDE SEQUENCE [LARGE SCALE GENOMIC DNA]</scope>
    <source>
        <strain evidence="3 4">DSM 45510</strain>
    </source>
</reference>
<dbReference type="InterPro" id="IPR012337">
    <property type="entry name" value="RNaseH-like_sf"/>
</dbReference>
<dbReference type="SUPFAM" id="SSF46689">
    <property type="entry name" value="Homeodomain-like"/>
    <property type="match status" value="1"/>
</dbReference>
<dbReference type="InterPro" id="IPR036397">
    <property type="entry name" value="RNaseH_sf"/>
</dbReference>
<keyword evidence="4" id="KW-1185">Reference proteome</keyword>
<evidence type="ECO:0000313" key="4">
    <source>
        <dbReference type="Proteomes" id="UP000741013"/>
    </source>
</evidence>
<dbReference type="InterPro" id="IPR001584">
    <property type="entry name" value="Integrase_cat-core"/>
</dbReference>
<dbReference type="PROSITE" id="PS50994">
    <property type="entry name" value="INTEGRASE"/>
    <property type="match status" value="1"/>
</dbReference>
<protein>
    <submittedName>
        <fullName evidence="3">Transposase InsO family protein</fullName>
    </submittedName>
</protein>
<organism evidence="3 4">
    <name type="scientific">Amycolatopsis magusensis</name>
    <dbReference type="NCBI Taxonomy" id="882444"/>
    <lineage>
        <taxon>Bacteria</taxon>
        <taxon>Bacillati</taxon>
        <taxon>Actinomycetota</taxon>
        <taxon>Actinomycetes</taxon>
        <taxon>Pseudonocardiales</taxon>
        <taxon>Pseudonocardiaceae</taxon>
        <taxon>Amycolatopsis</taxon>
    </lineage>
</organism>
<dbReference type="SUPFAM" id="SSF53098">
    <property type="entry name" value="Ribonuclease H-like"/>
    <property type="match status" value="1"/>
</dbReference>
<name>A0ABS4Q3D1_9PSEU</name>
<accession>A0ABS4Q3D1</accession>
<evidence type="ECO:0000259" key="2">
    <source>
        <dbReference type="PROSITE" id="PS50994"/>
    </source>
</evidence>